<dbReference type="SUPFAM" id="SSF52374">
    <property type="entry name" value="Nucleotidylyl transferase"/>
    <property type="match status" value="1"/>
</dbReference>
<dbReference type="AlphaFoldDB" id="A0A1G2KXW8"/>
<keyword evidence="3 10" id="KW-0436">Ligase</keyword>
<dbReference type="GO" id="GO:0005829">
    <property type="term" value="C:cytosol"/>
    <property type="evidence" value="ECO:0007669"/>
    <property type="project" value="TreeGrafter"/>
</dbReference>
<feature type="domain" description="Aminoacyl-tRNA synthetase class Ia" evidence="11">
    <location>
        <begin position="19"/>
        <end position="560"/>
    </location>
</feature>
<evidence type="ECO:0000256" key="5">
    <source>
        <dbReference type="ARBA" id="ARBA00022840"/>
    </source>
</evidence>
<dbReference type="NCBIfam" id="TIGR00422">
    <property type="entry name" value="valS"/>
    <property type="match status" value="1"/>
</dbReference>
<dbReference type="InterPro" id="IPR009080">
    <property type="entry name" value="tRNAsynth_Ia_anticodon-bd"/>
</dbReference>
<evidence type="ECO:0000256" key="8">
    <source>
        <dbReference type="ARBA" id="ARBA00047552"/>
    </source>
</evidence>
<dbReference type="GO" id="GO:0005524">
    <property type="term" value="F:ATP binding"/>
    <property type="evidence" value="ECO:0007669"/>
    <property type="project" value="UniProtKB-KW"/>
</dbReference>
<dbReference type="Gene3D" id="3.40.50.620">
    <property type="entry name" value="HUPs"/>
    <property type="match status" value="2"/>
</dbReference>
<keyword evidence="2" id="KW-0963">Cytoplasm</keyword>
<accession>A0A1G2KXW8</accession>
<dbReference type="InterPro" id="IPR014729">
    <property type="entry name" value="Rossmann-like_a/b/a_fold"/>
</dbReference>
<sequence length="724" mass="83795">MEPNEIPSQYQPQDSEDRVYQAWETSGFFNPDNLATRKKPFTIIMPPPNANGSLHIGHAVFVTLQDIMARYKRMRGFKTLWLPGADHAGFETQVVFDKKLEKEGRSRFKIPRDELYQEMLAFTLENKKIMEGQLRKLGASCDWSREKFTLDPDIVAKTQQAFVEFYNKGLVYRGERIINWCVKHQTALADLETSYVEKKDPLYYFQYGPFVIATARPETKFGDKYVVMHPGDIRYAKYKDGDTLDLEWINGPITATIIKDDAIDMSFGTGVMTITPWHDAVDFDIAERHKLPKVQVIDRIGRLLPIAGEFAGMKIADARPLIAEKLKAKGLLAKTDEAYDHKIAVCYKCNHPIEPQILPQWFLKMKPLAQKAIEAAEKGKVAFIPPRFKKIYFHWLRNIRDWNLSQQITWGIRIPAWFKRESEIKNQGSRENMEDVYVGMTPPEGKGWEQDPDVFTTWFSSGQWPFLTLGYPNSKDYKTFYPTDVMETGWDILFFWVARMVMLGIARTGKIPFKTVYLHGLVRDKDRQKMSKSKGNVIDPLGVAEQYGADALRMALIIGNLPGNDIIISDDKIRGYRNFANKIWNATRFLLMQIGTPPATKKVKYGAKEKAMLVKLKRLTADVTKDMENYRMHHAADKLYHFFWHYYADKVIEEMKPHLDAPDGTTEKETAKALLLEFHRTLITLLHPFMPFITEEIWKHLPKENAKGRTQKENLLIIEKWPTT</sequence>
<keyword evidence="5 10" id="KW-0067">ATP-binding</keyword>
<dbReference type="STRING" id="1802274.A3J58_03435"/>
<dbReference type="InterPro" id="IPR002300">
    <property type="entry name" value="aa-tRNA-synth_Ia"/>
</dbReference>
<keyword evidence="7 10" id="KW-0030">Aminoacyl-tRNA synthetase</keyword>
<dbReference type="PROSITE" id="PS00178">
    <property type="entry name" value="AA_TRNA_LIGASE_I"/>
    <property type="match status" value="1"/>
</dbReference>
<comment type="similarity">
    <text evidence="10">Belongs to the class-I aminoacyl-tRNA synthetase family.</text>
</comment>
<dbReference type="PANTHER" id="PTHR11946">
    <property type="entry name" value="VALYL-TRNA SYNTHETASES"/>
    <property type="match status" value="1"/>
</dbReference>
<dbReference type="InterPro" id="IPR033705">
    <property type="entry name" value="Anticodon_Ia_Val"/>
</dbReference>
<dbReference type="GO" id="GO:0006438">
    <property type="term" value="P:valyl-tRNA aminoacylation"/>
    <property type="evidence" value="ECO:0007669"/>
    <property type="project" value="UniProtKB-UniRule"/>
</dbReference>
<evidence type="ECO:0000256" key="10">
    <source>
        <dbReference type="RuleBase" id="RU363035"/>
    </source>
</evidence>
<evidence type="ECO:0000256" key="2">
    <source>
        <dbReference type="ARBA" id="ARBA00022490"/>
    </source>
</evidence>
<dbReference type="EMBL" id="MHQM01000003">
    <property type="protein sequence ID" value="OHA04278.1"/>
    <property type="molecule type" value="Genomic_DNA"/>
</dbReference>
<protein>
    <recommendedName>
        <fullName evidence="1 9">Valine--tRNA ligase</fullName>
        <ecNumber evidence="1 9">6.1.1.9</ecNumber>
    </recommendedName>
</protein>
<dbReference type="InterPro" id="IPR013155">
    <property type="entry name" value="M/V/L/I-tRNA-synth_anticd-bd"/>
</dbReference>
<dbReference type="Pfam" id="PF08264">
    <property type="entry name" value="Anticodon_1"/>
    <property type="match status" value="1"/>
</dbReference>
<evidence type="ECO:0000259" key="11">
    <source>
        <dbReference type="Pfam" id="PF00133"/>
    </source>
</evidence>
<name>A0A1G2KXW8_9BACT</name>
<reference evidence="13 14" key="1">
    <citation type="journal article" date="2016" name="Nat. Commun.">
        <title>Thousands of microbial genomes shed light on interconnected biogeochemical processes in an aquifer system.</title>
        <authorList>
            <person name="Anantharaman K."/>
            <person name="Brown C.T."/>
            <person name="Hug L.A."/>
            <person name="Sharon I."/>
            <person name="Castelle C.J."/>
            <person name="Probst A.J."/>
            <person name="Thomas B.C."/>
            <person name="Singh A."/>
            <person name="Wilkins M.J."/>
            <person name="Karaoz U."/>
            <person name="Brodie E.L."/>
            <person name="Williams K.H."/>
            <person name="Hubbard S.S."/>
            <person name="Banfield J.F."/>
        </authorList>
    </citation>
    <scope>NUCLEOTIDE SEQUENCE [LARGE SCALE GENOMIC DNA]</scope>
</reference>
<dbReference type="Gene3D" id="1.10.730.10">
    <property type="entry name" value="Isoleucyl-tRNA Synthetase, Domain 1"/>
    <property type="match status" value="1"/>
</dbReference>
<dbReference type="NCBIfam" id="NF004349">
    <property type="entry name" value="PRK05729.1"/>
    <property type="match status" value="1"/>
</dbReference>
<dbReference type="SUPFAM" id="SSF50677">
    <property type="entry name" value="ValRS/IleRS/LeuRS editing domain"/>
    <property type="match status" value="1"/>
</dbReference>
<dbReference type="GO" id="GO:0004832">
    <property type="term" value="F:valine-tRNA ligase activity"/>
    <property type="evidence" value="ECO:0007669"/>
    <property type="project" value="UniProtKB-UniRule"/>
</dbReference>
<dbReference type="InterPro" id="IPR009008">
    <property type="entry name" value="Val/Leu/Ile-tRNA-synth_edit"/>
</dbReference>
<dbReference type="Proteomes" id="UP000178510">
    <property type="component" value="Unassembled WGS sequence"/>
</dbReference>
<dbReference type="Pfam" id="PF00133">
    <property type="entry name" value="tRNA-synt_1"/>
    <property type="match status" value="1"/>
</dbReference>
<evidence type="ECO:0000256" key="3">
    <source>
        <dbReference type="ARBA" id="ARBA00022598"/>
    </source>
</evidence>
<dbReference type="PRINTS" id="PR00986">
    <property type="entry name" value="TRNASYNTHVAL"/>
</dbReference>
<dbReference type="SUPFAM" id="SSF47323">
    <property type="entry name" value="Anticodon-binding domain of a subclass of class I aminoacyl-tRNA synthetases"/>
    <property type="match status" value="1"/>
</dbReference>
<evidence type="ECO:0000313" key="14">
    <source>
        <dbReference type="Proteomes" id="UP000178510"/>
    </source>
</evidence>
<evidence type="ECO:0000256" key="9">
    <source>
        <dbReference type="NCBIfam" id="TIGR00422"/>
    </source>
</evidence>
<feature type="domain" description="Methionyl/Valyl/Leucyl/Isoleucyl-tRNA synthetase anticodon-binding" evidence="12">
    <location>
        <begin position="610"/>
        <end position="722"/>
    </location>
</feature>
<dbReference type="EC" id="6.1.1.9" evidence="1 9"/>
<comment type="caution">
    <text evidence="13">The sequence shown here is derived from an EMBL/GenBank/DDBJ whole genome shotgun (WGS) entry which is preliminary data.</text>
</comment>
<evidence type="ECO:0000259" key="12">
    <source>
        <dbReference type="Pfam" id="PF08264"/>
    </source>
</evidence>
<dbReference type="CDD" id="cd07962">
    <property type="entry name" value="Anticodon_Ia_Val"/>
    <property type="match status" value="1"/>
</dbReference>
<dbReference type="InterPro" id="IPR001412">
    <property type="entry name" value="aa-tRNA-synth_I_CS"/>
</dbReference>
<comment type="catalytic activity">
    <reaction evidence="8">
        <text>tRNA(Val) + L-valine + ATP = L-valyl-tRNA(Val) + AMP + diphosphate</text>
        <dbReference type="Rhea" id="RHEA:10704"/>
        <dbReference type="Rhea" id="RHEA-COMP:9672"/>
        <dbReference type="Rhea" id="RHEA-COMP:9708"/>
        <dbReference type="ChEBI" id="CHEBI:30616"/>
        <dbReference type="ChEBI" id="CHEBI:33019"/>
        <dbReference type="ChEBI" id="CHEBI:57762"/>
        <dbReference type="ChEBI" id="CHEBI:78442"/>
        <dbReference type="ChEBI" id="CHEBI:78537"/>
        <dbReference type="ChEBI" id="CHEBI:456215"/>
        <dbReference type="EC" id="6.1.1.9"/>
    </reaction>
</comment>
<proteinExistence type="inferred from homology"/>
<dbReference type="CDD" id="cd00817">
    <property type="entry name" value="ValRS_core"/>
    <property type="match status" value="1"/>
</dbReference>
<dbReference type="InterPro" id="IPR002303">
    <property type="entry name" value="Valyl-tRNA_ligase"/>
</dbReference>
<evidence type="ECO:0000256" key="6">
    <source>
        <dbReference type="ARBA" id="ARBA00022917"/>
    </source>
</evidence>
<gene>
    <name evidence="13" type="ORF">A3J58_03435</name>
</gene>
<keyword evidence="4 10" id="KW-0547">Nucleotide-binding</keyword>
<dbReference type="GO" id="GO:0002161">
    <property type="term" value="F:aminoacyl-tRNA deacylase activity"/>
    <property type="evidence" value="ECO:0007669"/>
    <property type="project" value="InterPro"/>
</dbReference>
<organism evidence="13 14">
    <name type="scientific">Candidatus Sungbacteria bacterium RIFCSPHIGHO2_02_FULL_52_23</name>
    <dbReference type="NCBI Taxonomy" id="1802274"/>
    <lineage>
        <taxon>Bacteria</taxon>
        <taxon>Candidatus Sungiibacteriota</taxon>
    </lineage>
</organism>
<evidence type="ECO:0000313" key="13">
    <source>
        <dbReference type="EMBL" id="OHA04278.1"/>
    </source>
</evidence>
<dbReference type="PANTHER" id="PTHR11946:SF93">
    <property type="entry name" value="VALINE--TRNA LIGASE, CHLOROPLASTIC_MITOCHONDRIAL 2"/>
    <property type="match status" value="1"/>
</dbReference>
<evidence type="ECO:0000256" key="4">
    <source>
        <dbReference type="ARBA" id="ARBA00022741"/>
    </source>
</evidence>
<evidence type="ECO:0000256" key="1">
    <source>
        <dbReference type="ARBA" id="ARBA00013169"/>
    </source>
</evidence>
<evidence type="ECO:0000256" key="7">
    <source>
        <dbReference type="ARBA" id="ARBA00023146"/>
    </source>
</evidence>
<keyword evidence="6 10" id="KW-0648">Protein biosynthesis</keyword>